<reference evidence="3 4" key="1">
    <citation type="submission" date="2018-06" db="EMBL/GenBank/DDBJ databases">
        <title>Complete Genomes of Monosporascus.</title>
        <authorList>
            <person name="Robinson A.J."/>
            <person name="Natvig D.O."/>
        </authorList>
    </citation>
    <scope>NUCLEOTIDE SEQUENCE [LARGE SCALE GENOMIC DNA]</scope>
    <source>
        <strain evidence="3 4">CBS 110550</strain>
    </source>
</reference>
<dbReference type="Pfam" id="PF07859">
    <property type="entry name" value="Abhydrolase_3"/>
    <property type="match status" value="1"/>
</dbReference>
<evidence type="ECO:0000259" key="2">
    <source>
        <dbReference type="Pfam" id="PF07859"/>
    </source>
</evidence>
<comment type="caution">
    <text evidence="3">The sequence shown here is derived from an EMBL/GenBank/DDBJ whole genome shotgun (WGS) entry which is preliminary data.</text>
</comment>
<gene>
    <name evidence="3" type="ORF">DL764_001482</name>
</gene>
<dbReference type="InterPro" id="IPR029058">
    <property type="entry name" value="AB_hydrolase_fold"/>
</dbReference>
<dbReference type="Proteomes" id="UP000293360">
    <property type="component" value="Unassembled WGS sequence"/>
</dbReference>
<evidence type="ECO:0000313" key="3">
    <source>
        <dbReference type="EMBL" id="RYP09115.1"/>
    </source>
</evidence>
<sequence>MATAGPEFAGLKQPQLPLLTRLSRGAILYTLLALTKPLMWIFFPAQNDRSTAQALPTLFMIHGGGFTVGAANNDDEWNTGFARMHDVLVIELNYRKAPYHSFPTATYDLEALLLAAVDDESLPIDRARVAVGGFSAGGNLTLSVCQLASVRERVKPSAALPLCPVVDFTVPLATKVKTRHYKPGLGSGRRSGDKDYLSTMSPYFNWGYVPVGQDLRDPLLSPYFAPREVLPPHLFLLGIELDQLAHEAWRMASKLAGRPVPALERKVGEEKPAAEGGNPLILDDERFAFRHMEEGGQRSVQWLLVPDQIHGFDHLPPSLHGSEEAVKDAQAKTAAYQKLLGEWLFDLPWKQ</sequence>
<protein>
    <recommendedName>
        <fullName evidence="2">Alpha/beta hydrolase fold-3 domain-containing protein</fullName>
    </recommendedName>
</protein>
<proteinExistence type="predicted"/>
<dbReference type="PANTHER" id="PTHR48081:SF8">
    <property type="entry name" value="ALPHA_BETA HYDROLASE FOLD-3 DOMAIN-CONTAINING PROTEIN-RELATED"/>
    <property type="match status" value="1"/>
</dbReference>
<dbReference type="AlphaFoldDB" id="A0A4Q4TPE4"/>
<evidence type="ECO:0000313" key="4">
    <source>
        <dbReference type="Proteomes" id="UP000293360"/>
    </source>
</evidence>
<evidence type="ECO:0000256" key="1">
    <source>
        <dbReference type="ARBA" id="ARBA00022801"/>
    </source>
</evidence>
<keyword evidence="4" id="KW-1185">Reference proteome</keyword>
<organism evidence="3 4">
    <name type="scientific">Monosporascus ibericus</name>
    <dbReference type="NCBI Taxonomy" id="155417"/>
    <lineage>
        <taxon>Eukaryota</taxon>
        <taxon>Fungi</taxon>
        <taxon>Dikarya</taxon>
        <taxon>Ascomycota</taxon>
        <taxon>Pezizomycotina</taxon>
        <taxon>Sordariomycetes</taxon>
        <taxon>Xylariomycetidae</taxon>
        <taxon>Xylariales</taxon>
        <taxon>Xylariales incertae sedis</taxon>
        <taxon>Monosporascus</taxon>
    </lineage>
</organism>
<name>A0A4Q4TPE4_9PEZI</name>
<dbReference type="InterPro" id="IPR013094">
    <property type="entry name" value="AB_hydrolase_3"/>
</dbReference>
<dbReference type="InterPro" id="IPR050300">
    <property type="entry name" value="GDXG_lipolytic_enzyme"/>
</dbReference>
<dbReference type="EMBL" id="QJNU01000046">
    <property type="protein sequence ID" value="RYP09115.1"/>
    <property type="molecule type" value="Genomic_DNA"/>
</dbReference>
<feature type="domain" description="Alpha/beta hydrolase fold-3" evidence="2">
    <location>
        <begin position="59"/>
        <end position="260"/>
    </location>
</feature>
<dbReference type="OrthoDB" id="408631at2759"/>
<dbReference type="SUPFAM" id="SSF53474">
    <property type="entry name" value="alpha/beta-Hydrolases"/>
    <property type="match status" value="1"/>
</dbReference>
<dbReference type="Gene3D" id="3.40.50.1820">
    <property type="entry name" value="alpha/beta hydrolase"/>
    <property type="match status" value="1"/>
</dbReference>
<dbReference type="STRING" id="155417.A0A4Q4TPE4"/>
<dbReference type="GO" id="GO:0016787">
    <property type="term" value="F:hydrolase activity"/>
    <property type="evidence" value="ECO:0007669"/>
    <property type="project" value="UniProtKB-KW"/>
</dbReference>
<accession>A0A4Q4TPE4</accession>
<dbReference type="PANTHER" id="PTHR48081">
    <property type="entry name" value="AB HYDROLASE SUPERFAMILY PROTEIN C4A8.06C"/>
    <property type="match status" value="1"/>
</dbReference>
<keyword evidence="1" id="KW-0378">Hydrolase</keyword>